<accession>A0A8H3AKQ7</accession>
<gene>
    <name evidence="1" type="ORF">RDB_LOCUS20058</name>
</gene>
<sequence length="67" mass="7476">MAVNESKITTPQAVLADLCPSVHTIFLQVKKCGFIGVGQTRRWLLVDLLTNAHLRPQMIIRHVALVL</sequence>
<name>A0A8H3AKQ7_9AGAM</name>
<dbReference type="AlphaFoldDB" id="A0A8H3AKQ7"/>
<protein>
    <submittedName>
        <fullName evidence="1">Uncharacterized protein</fullName>
    </submittedName>
</protein>
<evidence type="ECO:0000313" key="2">
    <source>
        <dbReference type="Proteomes" id="UP000663861"/>
    </source>
</evidence>
<dbReference type="EMBL" id="CAJMWY010000287">
    <property type="protein sequence ID" value="CAE6426312.1"/>
    <property type="molecule type" value="Genomic_DNA"/>
</dbReference>
<proteinExistence type="predicted"/>
<reference evidence="1" key="1">
    <citation type="submission" date="2021-01" db="EMBL/GenBank/DDBJ databases">
        <authorList>
            <person name="Kaushik A."/>
        </authorList>
    </citation>
    <scope>NUCLEOTIDE SEQUENCE</scope>
    <source>
        <strain evidence="1">AG4-RS23</strain>
    </source>
</reference>
<comment type="caution">
    <text evidence="1">The sequence shown here is derived from an EMBL/GenBank/DDBJ whole genome shotgun (WGS) entry which is preliminary data.</text>
</comment>
<organism evidence="1 2">
    <name type="scientific">Rhizoctonia solani</name>
    <dbReference type="NCBI Taxonomy" id="456999"/>
    <lineage>
        <taxon>Eukaryota</taxon>
        <taxon>Fungi</taxon>
        <taxon>Dikarya</taxon>
        <taxon>Basidiomycota</taxon>
        <taxon>Agaricomycotina</taxon>
        <taxon>Agaricomycetes</taxon>
        <taxon>Cantharellales</taxon>
        <taxon>Ceratobasidiaceae</taxon>
        <taxon>Rhizoctonia</taxon>
    </lineage>
</organism>
<evidence type="ECO:0000313" key="1">
    <source>
        <dbReference type="EMBL" id="CAE6426312.1"/>
    </source>
</evidence>
<dbReference type="Proteomes" id="UP000663861">
    <property type="component" value="Unassembled WGS sequence"/>
</dbReference>